<name>A0A0E9X8A1_ANGAN</name>
<protein>
    <submittedName>
        <fullName evidence="2">Uncharacterized protein</fullName>
    </submittedName>
</protein>
<keyword evidence="1" id="KW-1133">Transmembrane helix</keyword>
<keyword evidence="1" id="KW-0812">Transmembrane</keyword>
<evidence type="ECO:0000313" key="2">
    <source>
        <dbReference type="EMBL" id="JAH98962.1"/>
    </source>
</evidence>
<reference evidence="2" key="2">
    <citation type="journal article" date="2015" name="Fish Shellfish Immunol.">
        <title>Early steps in the European eel (Anguilla anguilla)-Vibrio vulnificus interaction in the gills: Role of the RtxA13 toxin.</title>
        <authorList>
            <person name="Callol A."/>
            <person name="Pajuelo D."/>
            <person name="Ebbesson L."/>
            <person name="Teles M."/>
            <person name="MacKenzie S."/>
            <person name="Amaro C."/>
        </authorList>
    </citation>
    <scope>NUCLEOTIDE SEQUENCE</scope>
</reference>
<organism evidence="2">
    <name type="scientific">Anguilla anguilla</name>
    <name type="common">European freshwater eel</name>
    <name type="synonym">Muraena anguilla</name>
    <dbReference type="NCBI Taxonomy" id="7936"/>
    <lineage>
        <taxon>Eukaryota</taxon>
        <taxon>Metazoa</taxon>
        <taxon>Chordata</taxon>
        <taxon>Craniata</taxon>
        <taxon>Vertebrata</taxon>
        <taxon>Euteleostomi</taxon>
        <taxon>Actinopterygii</taxon>
        <taxon>Neopterygii</taxon>
        <taxon>Teleostei</taxon>
        <taxon>Anguilliformes</taxon>
        <taxon>Anguillidae</taxon>
        <taxon>Anguilla</taxon>
    </lineage>
</organism>
<keyword evidence="1" id="KW-0472">Membrane</keyword>
<reference evidence="2" key="1">
    <citation type="submission" date="2014-11" db="EMBL/GenBank/DDBJ databases">
        <authorList>
            <person name="Amaro Gonzalez C."/>
        </authorList>
    </citation>
    <scope>NUCLEOTIDE SEQUENCE</scope>
</reference>
<proteinExistence type="predicted"/>
<accession>A0A0E9X8A1</accession>
<sequence length="63" mass="7570">MRNKKKAWLIYLFYPLPCLFALFPQPFSNKPSPLYLSRHGLYCKVKDFMRLCLKIAMLIYHSD</sequence>
<dbReference type="AlphaFoldDB" id="A0A0E9X8A1"/>
<evidence type="ECO:0000256" key="1">
    <source>
        <dbReference type="SAM" id="Phobius"/>
    </source>
</evidence>
<feature type="transmembrane region" description="Helical" evidence="1">
    <location>
        <begin position="7"/>
        <end position="27"/>
    </location>
</feature>
<dbReference type="EMBL" id="GBXM01009615">
    <property type="protein sequence ID" value="JAH98962.1"/>
    <property type="molecule type" value="Transcribed_RNA"/>
</dbReference>